<dbReference type="PANTHER" id="PTHR40394:SF2">
    <property type="entry name" value="QUINOL:CYTOCHROME C OXIDOREDUCTASE MEMBRANE PROTEIN"/>
    <property type="match status" value="1"/>
</dbReference>
<name>A0ABU2WNY5_9GAMM</name>
<reference evidence="2 3" key="1">
    <citation type="submission" date="2023-09" db="EMBL/GenBank/DDBJ databases">
        <authorList>
            <person name="Rey-Velasco X."/>
        </authorList>
    </citation>
    <scope>NUCLEOTIDE SEQUENCE [LARGE SCALE GENOMIC DNA]</scope>
    <source>
        <strain evidence="2 3">W345</strain>
    </source>
</reference>
<feature type="transmembrane region" description="Helical" evidence="1">
    <location>
        <begin position="57"/>
        <end position="77"/>
    </location>
</feature>
<proteinExistence type="predicted"/>
<dbReference type="RefSeq" id="WP_311366477.1">
    <property type="nucleotide sequence ID" value="NZ_JAVRIC010000034.1"/>
</dbReference>
<evidence type="ECO:0000313" key="3">
    <source>
        <dbReference type="Proteomes" id="UP001254608"/>
    </source>
</evidence>
<dbReference type="InterPro" id="IPR021776">
    <property type="entry name" value="ActD"/>
</dbReference>
<dbReference type="Pfam" id="PF11821">
    <property type="entry name" value="ActD"/>
    <property type="match status" value="1"/>
</dbReference>
<keyword evidence="1" id="KW-0812">Transmembrane</keyword>
<organism evidence="2 3">
    <name type="scientific">Banduia mediterranea</name>
    <dbReference type="NCBI Taxonomy" id="3075609"/>
    <lineage>
        <taxon>Bacteria</taxon>
        <taxon>Pseudomonadati</taxon>
        <taxon>Pseudomonadota</taxon>
        <taxon>Gammaproteobacteria</taxon>
        <taxon>Nevskiales</taxon>
        <taxon>Algiphilaceae</taxon>
        <taxon>Banduia</taxon>
    </lineage>
</organism>
<evidence type="ECO:0000313" key="2">
    <source>
        <dbReference type="EMBL" id="MDT0499066.1"/>
    </source>
</evidence>
<comment type="caution">
    <text evidence="2">The sequence shown here is derived from an EMBL/GenBank/DDBJ whole genome shotgun (WGS) entry which is preliminary data.</text>
</comment>
<protein>
    <submittedName>
        <fullName evidence="2">DUF3341 domain-containing protein</fullName>
    </submittedName>
</protein>
<evidence type="ECO:0000256" key="1">
    <source>
        <dbReference type="SAM" id="Phobius"/>
    </source>
</evidence>
<dbReference type="EMBL" id="JAVRIC010000034">
    <property type="protein sequence ID" value="MDT0499066.1"/>
    <property type="molecule type" value="Genomic_DNA"/>
</dbReference>
<dbReference type="PANTHER" id="PTHR40394">
    <property type="entry name" value="LIPOPROTEIN-RELATED"/>
    <property type="match status" value="1"/>
</dbReference>
<keyword evidence="1" id="KW-0472">Membrane</keyword>
<keyword evidence="3" id="KW-1185">Reference proteome</keyword>
<sequence length="177" mass="18765">MSAGQPGLLACFDTPQTLLGAVQAARSQGHRGLRAWTPYPVEGLAEALALPPSRLPLAMLLGGLAGGLGTLALQYYSAVIDYPVNIGGRPLASWPAFGPPALEMTLLCAGLVGLLGLLLRSGLPRWHRPEFDWAGMEQASSDAFLLWLPLDDENGEALRDWLLSKGARHLSRVGGDS</sequence>
<dbReference type="Proteomes" id="UP001254608">
    <property type="component" value="Unassembled WGS sequence"/>
</dbReference>
<keyword evidence="1" id="KW-1133">Transmembrane helix</keyword>
<gene>
    <name evidence="2" type="ORF">RM530_17115</name>
</gene>
<accession>A0ABU2WNY5</accession>
<feature type="transmembrane region" description="Helical" evidence="1">
    <location>
        <begin position="97"/>
        <end position="119"/>
    </location>
</feature>